<dbReference type="PIRSF" id="PIRSF020217">
    <property type="entry name" value="UCP020217"/>
    <property type="match status" value="1"/>
</dbReference>
<protein>
    <submittedName>
        <fullName evidence="2">Nucleotidyltransferase domain-containing protein</fullName>
    </submittedName>
</protein>
<dbReference type="KEGG" id="tmai:FVE67_05800"/>
<dbReference type="InterPro" id="IPR024700">
    <property type="entry name" value="UCP020217"/>
</dbReference>
<keyword evidence="2" id="KW-0808">Transferase</keyword>
<dbReference type="EMBL" id="CP042909">
    <property type="protein sequence ID" value="QJA06349.1"/>
    <property type="molecule type" value="Genomic_DNA"/>
</dbReference>
<evidence type="ECO:0000313" key="3">
    <source>
        <dbReference type="Proteomes" id="UP000501253"/>
    </source>
</evidence>
<organism evidence="2 3">
    <name type="scientific">Thermosulfurimonas marina</name>
    <dbReference type="NCBI Taxonomy" id="2047767"/>
    <lineage>
        <taxon>Bacteria</taxon>
        <taxon>Pseudomonadati</taxon>
        <taxon>Thermodesulfobacteriota</taxon>
        <taxon>Thermodesulfobacteria</taxon>
        <taxon>Thermodesulfobacteriales</taxon>
        <taxon>Thermodesulfobacteriaceae</taxon>
        <taxon>Thermosulfurimonas</taxon>
    </lineage>
</organism>
<feature type="domain" description="Polymerase beta nucleotidyltransferase" evidence="1">
    <location>
        <begin position="41"/>
        <end position="107"/>
    </location>
</feature>
<reference evidence="2 3" key="1">
    <citation type="submission" date="2019-08" db="EMBL/GenBank/DDBJ databases">
        <title>Complete genome sequence of Thermosulfurimonas marina SU872T, an anaerobic thermophilic chemolithoautotrophic bacterium isolated from a shallow marine hydrothermal vent.</title>
        <authorList>
            <person name="Allioux M."/>
            <person name="Jebbar M."/>
            <person name="Slobodkina G."/>
            <person name="Slobodkin A."/>
            <person name="Moalic Y."/>
            <person name="Frolova A."/>
            <person name="Shao Z."/>
            <person name="Alain K."/>
        </authorList>
    </citation>
    <scope>NUCLEOTIDE SEQUENCE [LARGE SCALE GENOMIC DNA]</scope>
    <source>
        <strain evidence="2 3">SU872</strain>
    </source>
</reference>
<accession>A0A6H1WT68</accession>
<dbReference type="SUPFAM" id="SSF81301">
    <property type="entry name" value="Nucleotidyltransferase"/>
    <property type="match status" value="1"/>
</dbReference>
<dbReference type="RefSeq" id="WP_168719698.1">
    <property type="nucleotide sequence ID" value="NZ_CP042909.1"/>
</dbReference>
<dbReference type="CDD" id="cd05403">
    <property type="entry name" value="NT_KNTase_like"/>
    <property type="match status" value="1"/>
</dbReference>
<dbReference type="Pfam" id="PF18765">
    <property type="entry name" value="Polbeta"/>
    <property type="match status" value="1"/>
</dbReference>
<name>A0A6H1WT68_9BACT</name>
<evidence type="ECO:0000313" key="2">
    <source>
        <dbReference type="EMBL" id="QJA06349.1"/>
    </source>
</evidence>
<proteinExistence type="predicted"/>
<dbReference type="Gene3D" id="3.30.460.10">
    <property type="entry name" value="Beta Polymerase, domain 2"/>
    <property type="match status" value="1"/>
</dbReference>
<dbReference type="AlphaFoldDB" id="A0A6H1WT68"/>
<dbReference type="Proteomes" id="UP000501253">
    <property type="component" value="Chromosome"/>
</dbReference>
<evidence type="ECO:0000259" key="1">
    <source>
        <dbReference type="Pfam" id="PF18765"/>
    </source>
</evidence>
<gene>
    <name evidence="2" type="ORF">FVE67_05800</name>
</gene>
<dbReference type="InterPro" id="IPR043519">
    <property type="entry name" value="NT_sf"/>
</dbReference>
<keyword evidence="3" id="KW-1185">Reference proteome</keyword>
<sequence length="111" mass="13106">MELLYRWQSKEKARREALRQKVLSRTQRALGELYSRIPFRRAFIFGSLVRPGAFGDHSDVDIALEGLPPERFWEAVALLSEILEREVDVLPLEEARFRKKIEKEGILWKRP</sequence>
<dbReference type="InterPro" id="IPR041633">
    <property type="entry name" value="Polbeta"/>
</dbReference>
<dbReference type="GO" id="GO:0016740">
    <property type="term" value="F:transferase activity"/>
    <property type="evidence" value="ECO:0007669"/>
    <property type="project" value="UniProtKB-KW"/>
</dbReference>